<dbReference type="RefSeq" id="WP_404749215.1">
    <property type="nucleotide sequence ID" value="NZ_JBJDQH010000060.1"/>
</dbReference>
<dbReference type="SUPFAM" id="SSF52777">
    <property type="entry name" value="CoA-dependent acyltransferases"/>
    <property type="match status" value="1"/>
</dbReference>
<evidence type="ECO:0000313" key="3">
    <source>
        <dbReference type="Proteomes" id="UP001620295"/>
    </source>
</evidence>
<dbReference type="PANTHER" id="PTHR45527">
    <property type="entry name" value="NONRIBOSOMAL PEPTIDE SYNTHETASE"/>
    <property type="match status" value="1"/>
</dbReference>
<proteinExistence type="predicted"/>
<dbReference type="EMBL" id="JBJDQH010000060">
    <property type="protein sequence ID" value="MFK4273218.1"/>
    <property type="molecule type" value="Genomic_DNA"/>
</dbReference>
<dbReference type="InterPro" id="IPR023213">
    <property type="entry name" value="CAT-like_dom_sf"/>
</dbReference>
<reference evidence="2 3" key="1">
    <citation type="submission" date="2024-11" db="EMBL/GenBank/DDBJ databases">
        <title>The Natural Products Discovery Center: Release of the First 8490 Sequenced Strains for Exploring Actinobacteria Biosynthetic Diversity.</title>
        <authorList>
            <person name="Kalkreuter E."/>
            <person name="Kautsar S.A."/>
            <person name="Yang D."/>
            <person name="Bader C.D."/>
            <person name="Teijaro C.N."/>
            <person name="Fluegel L."/>
            <person name="Davis C.M."/>
            <person name="Simpson J.R."/>
            <person name="Lauterbach L."/>
            <person name="Steele A.D."/>
            <person name="Gui C."/>
            <person name="Meng S."/>
            <person name="Li G."/>
            <person name="Viehrig K."/>
            <person name="Ye F."/>
            <person name="Su P."/>
            <person name="Kiefer A.F."/>
            <person name="Nichols A."/>
            <person name="Cepeda A.J."/>
            <person name="Yan W."/>
            <person name="Fan B."/>
            <person name="Jiang Y."/>
            <person name="Adhikari A."/>
            <person name="Zheng C.-J."/>
            <person name="Schuster L."/>
            <person name="Cowan T.M."/>
            <person name="Smanski M.J."/>
            <person name="Chevrette M.G."/>
            <person name="De Carvalho L.P.S."/>
            <person name="Shen B."/>
        </authorList>
    </citation>
    <scope>NUCLEOTIDE SEQUENCE [LARGE SCALE GENOMIC DNA]</scope>
    <source>
        <strain evidence="2 3">NPDC020863</strain>
    </source>
</reference>
<accession>A0ABW8M4U8</accession>
<dbReference type="InterPro" id="IPR001242">
    <property type="entry name" value="Condensation_dom"/>
</dbReference>
<evidence type="ECO:0000259" key="1">
    <source>
        <dbReference type="Pfam" id="PF00668"/>
    </source>
</evidence>
<keyword evidence="3" id="KW-1185">Reference proteome</keyword>
<protein>
    <submittedName>
        <fullName evidence="2">Condensation domain-containing protein</fullName>
    </submittedName>
</protein>
<feature type="domain" description="Condensation" evidence="1">
    <location>
        <begin position="7"/>
        <end position="155"/>
    </location>
</feature>
<comment type="caution">
    <text evidence="2">The sequence shown here is derived from an EMBL/GenBank/DDBJ whole genome shotgun (WGS) entry which is preliminary data.</text>
</comment>
<dbReference type="PANTHER" id="PTHR45527:SF1">
    <property type="entry name" value="FATTY ACID SYNTHASE"/>
    <property type="match status" value="1"/>
</dbReference>
<gene>
    <name evidence="2" type="ORF">ACI2L5_51500</name>
</gene>
<dbReference type="Proteomes" id="UP001620295">
    <property type="component" value="Unassembled WGS sequence"/>
</dbReference>
<dbReference type="Pfam" id="PF00668">
    <property type="entry name" value="Condensation"/>
    <property type="match status" value="1"/>
</dbReference>
<dbReference type="Gene3D" id="3.30.559.10">
    <property type="entry name" value="Chloramphenicol acetyltransferase-like domain"/>
    <property type="match status" value="1"/>
</dbReference>
<sequence length="155" mass="17933">MTQHELEDILPLAPLQEGLLFHALYDTDGRDVYTTQFSFRVEGPLDVPALKASVRALLRRHANLRAGFLHEGLSRPVQVIPREVELPWEEIDWTHLDPDAHESSLAAWLEEDLGRRFQLDEPPLIRFTLIHLAPHDYRLIFTNHHILLDGWSLPV</sequence>
<feature type="non-terminal residue" evidence="2">
    <location>
        <position position="155"/>
    </location>
</feature>
<name>A0ABW8M4U8_9ACTN</name>
<evidence type="ECO:0000313" key="2">
    <source>
        <dbReference type="EMBL" id="MFK4273218.1"/>
    </source>
</evidence>
<organism evidence="2 3">
    <name type="scientific">Streptomyces milbemycinicus</name>
    <dbReference type="NCBI Taxonomy" id="476552"/>
    <lineage>
        <taxon>Bacteria</taxon>
        <taxon>Bacillati</taxon>
        <taxon>Actinomycetota</taxon>
        <taxon>Actinomycetes</taxon>
        <taxon>Kitasatosporales</taxon>
        <taxon>Streptomycetaceae</taxon>
        <taxon>Streptomyces</taxon>
    </lineage>
</organism>